<keyword evidence="3" id="KW-0378">Hydrolase</keyword>
<gene>
    <name evidence="3" type="ORF">QQX10_02935</name>
</gene>
<dbReference type="EMBL" id="JAUHPX010000001">
    <property type="protein sequence ID" value="MDN4487116.1"/>
    <property type="molecule type" value="Genomic_DNA"/>
</dbReference>
<dbReference type="InterPro" id="IPR029033">
    <property type="entry name" value="His_PPase_superfam"/>
</dbReference>
<evidence type="ECO:0000313" key="3">
    <source>
        <dbReference type="EMBL" id="MDN4487116.1"/>
    </source>
</evidence>
<dbReference type="SMART" id="SM00855">
    <property type="entry name" value="PGAM"/>
    <property type="match status" value="1"/>
</dbReference>
<dbReference type="AlphaFoldDB" id="A0AAW7M8M0"/>
<dbReference type="PROSITE" id="PS00175">
    <property type="entry name" value="PG_MUTASE"/>
    <property type="match status" value="1"/>
</dbReference>
<sequence length="204" mass="21840">MTRIFVVRHGQTDWNLAGRLQGSSDIPLNGTGRAQARAAASSLWPALGPRPTFVSSTLGRAVETARIIIGDTDASLHQDARLGERRYGPWEGLLATERKERFPDDHAAWSAGLEPDFEGYENHATVAARMTAAAHEWTARVDGDLVLVAHGSSGRMLLLALLGLPLHGRTLGNLENAAWSRLVASPAGGWSLERHNVGAPAVTA</sequence>
<dbReference type="PANTHER" id="PTHR48100:SF62">
    <property type="entry name" value="GLUCOSYL-3-PHOSPHOGLYCERATE PHOSPHATASE"/>
    <property type="match status" value="1"/>
</dbReference>
<dbReference type="SUPFAM" id="SSF53254">
    <property type="entry name" value="Phosphoglycerate mutase-like"/>
    <property type="match status" value="1"/>
</dbReference>
<dbReference type="Pfam" id="PF00300">
    <property type="entry name" value="His_Phos_1"/>
    <property type="match status" value="1"/>
</dbReference>
<dbReference type="GO" id="GO:0005737">
    <property type="term" value="C:cytoplasm"/>
    <property type="evidence" value="ECO:0007669"/>
    <property type="project" value="TreeGrafter"/>
</dbReference>
<dbReference type="PANTHER" id="PTHR48100">
    <property type="entry name" value="BROAD-SPECIFICITY PHOSPHATASE YOR283W-RELATED"/>
    <property type="match status" value="1"/>
</dbReference>
<keyword evidence="4" id="KW-1185">Reference proteome</keyword>
<dbReference type="InterPro" id="IPR001345">
    <property type="entry name" value="PG/BPGM_mutase_AS"/>
</dbReference>
<organism evidence="3 4">
    <name type="scientific">Demequina lignilytica</name>
    <dbReference type="NCBI Taxonomy" id="3051663"/>
    <lineage>
        <taxon>Bacteria</taxon>
        <taxon>Bacillati</taxon>
        <taxon>Actinomycetota</taxon>
        <taxon>Actinomycetes</taxon>
        <taxon>Micrococcales</taxon>
        <taxon>Demequinaceae</taxon>
        <taxon>Demequina</taxon>
    </lineage>
</organism>
<dbReference type="Proteomes" id="UP001172737">
    <property type="component" value="Unassembled WGS sequence"/>
</dbReference>
<dbReference type="EC" id="3.1.3.-" evidence="3"/>
<feature type="active site" description="Tele-phosphohistidine intermediate" evidence="1">
    <location>
        <position position="9"/>
    </location>
</feature>
<evidence type="ECO:0000313" key="4">
    <source>
        <dbReference type="Proteomes" id="UP001172737"/>
    </source>
</evidence>
<reference evidence="3" key="1">
    <citation type="submission" date="2023-06" db="EMBL/GenBank/DDBJ databases">
        <title>Sysu t00039.</title>
        <authorList>
            <person name="Gao L."/>
            <person name="Fang B.-Z."/>
            <person name="Li W.-J."/>
        </authorList>
    </citation>
    <scope>NUCLEOTIDE SEQUENCE</scope>
    <source>
        <strain evidence="3">SYSU T00039</strain>
    </source>
</reference>
<protein>
    <submittedName>
        <fullName evidence="3">Histidine phosphatase family protein</fullName>
        <ecNumber evidence="3">3.1.3.-</ecNumber>
    </submittedName>
</protein>
<dbReference type="Gene3D" id="3.40.50.1240">
    <property type="entry name" value="Phosphoglycerate mutase-like"/>
    <property type="match status" value="1"/>
</dbReference>
<dbReference type="CDD" id="cd07067">
    <property type="entry name" value="HP_PGM_like"/>
    <property type="match status" value="1"/>
</dbReference>
<evidence type="ECO:0000256" key="1">
    <source>
        <dbReference type="PIRSR" id="PIRSR613078-1"/>
    </source>
</evidence>
<feature type="binding site" evidence="2">
    <location>
        <begin position="8"/>
        <end position="15"/>
    </location>
    <ligand>
        <name>substrate</name>
    </ligand>
</feature>
<feature type="active site" description="Proton donor/acceptor" evidence="1">
    <location>
        <position position="84"/>
    </location>
</feature>
<dbReference type="GO" id="GO:0016791">
    <property type="term" value="F:phosphatase activity"/>
    <property type="evidence" value="ECO:0007669"/>
    <property type="project" value="TreeGrafter"/>
</dbReference>
<dbReference type="InterPro" id="IPR050275">
    <property type="entry name" value="PGM_Phosphatase"/>
</dbReference>
<accession>A0AAW7M8M0</accession>
<dbReference type="RefSeq" id="WP_301120125.1">
    <property type="nucleotide sequence ID" value="NZ_JAUHPX010000001.1"/>
</dbReference>
<proteinExistence type="predicted"/>
<name>A0AAW7M8M0_9MICO</name>
<comment type="caution">
    <text evidence="3">The sequence shown here is derived from an EMBL/GenBank/DDBJ whole genome shotgun (WGS) entry which is preliminary data.</text>
</comment>
<dbReference type="InterPro" id="IPR013078">
    <property type="entry name" value="His_Pase_superF_clade-1"/>
</dbReference>
<evidence type="ECO:0000256" key="2">
    <source>
        <dbReference type="PIRSR" id="PIRSR613078-2"/>
    </source>
</evidence>
<feature type="binding site" evidence="2">
    <location>
        <position position="60"/>
    </location>
    <ligand>
        <name>substrate</name>
    </ligand>
</feature>
<feature type="binding site" evidence="2">
    <location>
        <begin position="84"/>
        <end position="87"/>
    </location>
    <ligand>
        <name>substrate</name>
    </ligand>
</feature>